<evidence type="ECO:0000259" key="2">
    <source>
        <dbReference type="Pfam" id="PF07859"/>
    </source>
</evidence>
<evidence type="ECO:0000313" key="3">
    <source>
        <dbReference type="EMBL" id="KIX96879.1"/>
    </source>
</evidence>
<keyword evidence="4" id="KW-1185">Reference proteome</keyword>
<feature type="domain" description="Alpha/beta hydrolase fold-3" evidence="2">
    <location>
        <begin position="95"/>
        <end position="308"/>
    </location>
</feature>
<organism evidence="3 4">
    <name type="scientific">Fonsecaea multimorphosa CBS 102226</name>
    <dbReference type="NCBI Taxonomy" id="1442371"/>
    <lineage>
        <taxon>Eukaryota</taxon>
        <taxon>Fungi</taxon>
        <taxon>Dikarya</taxon>
        <taxon>Ascomycota</taxon>
        <taxon>Pezizomycotina</taxon>
        <taxon>Eurotiomycetes</taxon>
        <taxon>Chaetothyriomycetidae</taxon>
        <taxon>Chaetothyriales</taxon>
        <taxon>Herpotrichiellaceae</taxon>
        <taxon>Fonsecaea</taxon>
    </lineage>
</organism>
<dbReference type="Gene3D" id="3.40.50.1820">
    <property type="entry name" value="alpha/beta hydrolase"/>
    <property type="match status" value="1"/>
</dbReference>
<dbReference type="AlphaFoldDB" id="A0A0D2K1I8"/>
<dbReference type="GO" id="GO:0016787">
    <property type="term" value="F:hydrolase activity"/>
    <property type="evidence" value="ECO:0007669"/>
    <property type="project" value="UniProtKB-KW"/>
</dbReference>
<dbReference type="OrthoDB" id="433474at2759"/>
<sequence>MPYEYDPEYHKAIEPMLPAMAAAPKHPPYDVASRRNGIDGMWEGLMQRWPVVEDVEETIFKVPSFDGVEINVHRFAKKGGTSPPSTTTSRGSPAVVYTHGGGFFCLSVPLYRKMIQSYVTQGGIPFFAVEYRSPPEFPFPAPIEDCYAALKWVHSNGAGADLGVDPARIAIMGDSAGGGLAAGVAIMARDRNLNPPLAKQVLVNGMLDDRNKARYESAKDLHTWTPDDNLTGWAAYLGREKAGKPDADVSPWAAPSRVASVAGLPPVYIDVPDLDIFRDENIKYAARHAEAGIPLEMHIYPGLPHSFESFAPKISTAKSAVANRVKFIHKL</sequence>
<dbReference type="GeneID" id="27713345"/>
<dbReference type="PANTHER" id="PTHR48081:SF8">
    <property type="entry name" value="ALPHA_BETA HYDROLASE FOLD-3 DOMAIN-CONTAINING PROTEIN-RELATED"/>
    <property type="match status" value="1"/>
</dbReference>
<dbReference type="Pfam" id="PF07859">
    <property type="entry name" value="Abhydrolase_3"/>
    <property type="match status" value="1"/>
</dbReference>
<protein>
    <recommendedName>
        <fullName evidence="2">Alpha/beta hydrolase fold-3 domain-containing protein</fullName>
    </recommendedName>
</protein>
<evidence type="ECO:0000256" key="1">
    <source>
        <dbReference type="ARBA" id="ARBA00022801"/>
    </source>
</evidence>
<reference evidence="3 4" key="1">
    <citation type="submission" date="2015-01" db="EMBL/GenBank/DDBJ databases">
        <title>The Genome Sequence of Fonsecaea multimorphosa CBS 102226.</title>
        <authorList>
            <consortium name="The Broad Institute Genomics Platform"/>
            <person name="Cuomo C."/>
            <person name="de Hoog S."/>
            <person name="Gorbushina A."/>
            <person name="Stielow B."/>
            <person name="Teixiera M."/>
            <person name="Abouelleil A."/>
            <person name="Chapman S.B."/>
            <person name="Priest M."/>
            <person name="Young S.K."/>
            <person name="Wortman J."/>
            <person name="Nusbaum C."/>
            <person name="Birren B."/>
        </authorList>
    </citation>
    <scope>NUCLEOTIDE SEQUENCE [LARGE SCALE GENOMIC DNA]</scope>
    <source>
        <strain evidence="3 4">CBS 102226</strain>
    </source>
</reference>
<keyword evidence="1" id="KW-0378">Hydrolase</keyword>
<dbReference type="STRING" id="1442371.A0A0D2K1I8"/>
<dbReference type="VEuPathDB" id="FungiDB:Z520_07599"/>
<dbReference type="RefSeq" id="XP_016631002.1">
    <property type="nucleotide sequence ID" value="XM_016778096.1"/>
</dbReference>
<proteinExistence type="predicted"/>
<dbReference type="InterPro" id="IPR013094">
    <property type="entry name" value="AB_hydrolase_3"/>
</dbReference>
<name>A0A0D2K1I8_9EURO</name>
<accession>A0A0D2K1I8</accession>
<dbReference type="InterPro" id="IPR029058">
    <property type="entry name" value="AB_hydrolase_fold"/>
</dbReference>
<dbReference type="EMBL" id="KN848076">
    <property type="protein sequence ID" value="KIX96879.1"/>
    <property type="molecule type" value="Genomic_DNA"/>
</dbReference>
<dbReference type="InterPro" id="IPR050300">
    <property type="entry name" value="GDXG_lipolytic_enzyme"/>
</dbReference>
<evidence type="ECO:0000313" key="4">
    <source>
        <dbReference type="Proteomes" id="UP000053411"/>
    </source>
</evidence>
<gene>
    <name evidence="3" type="ORF">Z520_07599</name>
</gene>
<dbReference type="SUPFAM" id="SSF53474">
    <property type="entry name" value="alpha/beta-Hydrolases"/>
    <property type="match status" value="1"/>
</dbReference>
<dbReference type="Proteomes" id="UP000053411">
    <property type="component" value="Unassembled WGS sequence"/>
</dbReference>
<dbReference type="PANTHER" id="PTHR48081">
    <property type="entry name" value="AB HYDROLASE SUPERFAMILY PROTEIN C4A8.06C"/>
    <property type="match status" value="1"/>
</dbReference>